<keyword evidence="1" id="KW-0175">Coiled coil</keyword>
<name>A0A084A7W3_LACLC</name>
<evidence type="ECO:0000313" key="2">
    <source>
        <dbReference type="EMBL" id="KEY61392.1"/>
    </source>
</evidence>
<evidence type="ECO:0000313" key="3">
    <source>
        <dbReference type="Proteomes" id="UP000028401"/>
    </source>
</evidence>
<protein>
    <submittedName>
        <fullName evidence="2">Uncharacterized protein</fullName>
    </submittedName>
</protein>
<gene>
    <name evidence="2" type="ORF">U725_02475</name>
</gene>
<dbReference type="EMBL" id="AZSI01000168">
    <property type="protein sequence ID" value="KEY61392.1"/>
    <property type="molecule type" value="Genomic_DNA"/>
</dbReference>
<comment type="caution">
    <text evidence="2">The sequence shown here is derived from an EMBL/GenBank/DDBJ whole genome shotgun (WGS) entry which is preliminary data.</text>
</comment>
<sequence length="39" mass="4640">MTIKNKKELSSSIEQLEKAINQQETILKKFDNEQLDFEQ</sequence>
<organism evidence="2 3">
    <name type="scientific">Lactococcus cremoris subsp. cremoris GE214</name>
    <dbReference type="NCBI Taxonomy" id="1415168"/>
    <lineage>
        <taxon>Bacteria</taxon>
        <taxon>Bacillati</taxon>
        <taxon>Bacillota</taxon>
        <taxon>Bacilli</taxon>
        <taxon>Lactobacillales</taxon>
        <taxon>Streptococcaceae</taxon>
        <taxon>Lactococcus</taxon>
        <taxon>Lactococcus cremoris subsp. cremoris</taxon>
    </lineage>
</organism>
<evidence type="ECO:0000256" key="1">
    <source>
        <dbReference type="SAM" id="Coils"/>
    </source>
</evidence>
<accession>A0A084A7W3</accession>
<reference evidence="2 3" key="1">
    <citation type="submission" date="2014-06" db="EMBL/GenBank/DDBJ databases">
        <title>Draft genome sequence of the putrescine producing strain Lactococcus lactis subsp cremoris GE214.</title>
        <authorList>
            <person name="Ladero V."/>
            <person name="Linares D.M."/>
            <person name="del Rio B."/>
            <person name="Mayo B."/>
            <person name="Martin M.C."/>
            <person name="Fernandez M."/>
            <person name="Alvarez M.A."/>
        </authorList>
    </citation>
    <scope>NUCLEOTIDE SEQUENCE [LARGE SCALE GENOMIC DNA]</scope>
    <source>
        <strain evidence="2 3">GE214</strain>
    </source>
</reference>
<feature type="non-terminal residue" evidence="2">
    <location>
        <position position="39"/>
    </location>
</feature>
<feature type="coiled-coil region" evidence="1">
    <location>
        <begin position="6"/>
        <end position="33"/>
    </location>
</feature>
<dbReference type="Proteomes" id="UP000028401">
    <property type="component" value="Unassembled WGS sequence"/>
</dbReference>
<dbReference type="AlphaFoldDB" id="A0A084A7W3"/>
<proteinExistence type="predicted"/>